<sequence length="326" mass="36813">MLENNPNPLPKPAEATKVQPKKETIRKNLPPRPTVAPTIKIPAPAVIAGVAPAPGAPVAIPDQKIEGSRKSPKPGQKVFDYVAMDSRGKETKGTLYEANQDEAIGRLKQMGYFPTKVVEVEEKGIKKEKWKWLRDLTSKSGEVIKKGLQMSGKGIKKHGLKVGAAAAIATGGYEVGRHVENSALTESVEQQENDMREEQAKIRAGIEERLNRRSNELKEIEAEQEKKFTTEREGIGAEKTKLAADKREVEEKFKKEQERIEKERKELEKQQAEFEAAKLKPLTTEERLLEIERKLRVRAERKRGELPKPKDIITSEDKDFWGRNKK</sequence>
<dbReference type="Proteomes" id="UP000178700">
    <property type="component" value="Unassembled WGS sequence"/>
</dbReference>
<name>A0A1F6V391_9BACT</name>
<keyword evidence="1" id="KW-0175">Coiled coil</keyword>
<evidence type="ECO:0000313" key="3">
    <source>
        <dbReference type="EMBL" id="OGI64095.1"/>
    </source>
</evidence>
<protein>
    <submittedName>
        <fullName evidence="3">Uncharacterized protein</fullName>
    </submittedName>
</protein>
<evidence type="ECO:0000313" key="4">
    <source>
        <dbReference type="Proteomes" id="UP000178700"/>
    </source>
</evidence>
<dbReference type="AlphaFoldDB" id="A0A1F6V391"/>
<gene>
    <name evidence="3" type="ORF">A2642_02855</name>
</gene>
<accession>A0A1F6V391</accession>
<comment type="caution">
    <text evidence="3">The sequence shown here is derived from an EMBL/GenBank/DDBJ whole genome shotgun (WGS) entry which is preliminary data.</text>
</comment>
<reference evidence="3 4" key="1">
    <citation type="journal article" date="2016" name="Nat. Commun.">
        <title>Thousands of microbial genomes shed light on interconnected biogeochemical processes in an aquifer system.</title>
        <authorList>
            <person name="Anantharaman K."/>
            <person name="Brown C.T."/>
            <person name="Hug L.A."/>
            <person name="Sharon I."/>
            <person name="Castelle C.J."/>
            <person name="Probst A.J."/>
            <person name="Thomas B.C."/>
            <person name="Singh A."/>
            <person name="Wilkins M.J."/>
            <person name="Karaoz U."/>
            <person name="Brodie E.L."/>
            <person name="Williams K.H."/>
            <person name="Hubbard S.S."/>
            <person name="Banfield J.F."/>
        </authorList>
    </citation>
    <scope>NUCLEOTIDE SEQUENCE [LARGE SCALE GENOMIC DNA]</scope>
</reference>
<evidence type="ECO:0000256" key="1">
    <source>
        <dbReference type="SAM" id="Coils"/>
    </source>
</evidence>
<feature type="region of interest" description="Disordered" evidence="2">
    <location>
        <begin position="300"/>
        <end position="326"/>
    </location>
</feature>
<feature type="region of interest" description="Disordered" evidence="2">
    <location>
        <begin position="1"/>
        <end position="37"/>
    </location>
</feature>
<organism evidence="3 4">
    <name type="scientific">Candidatus Nomurabacteria bacterium RIFCSPHIGHO2_01_FULL_39_10</name>
    <dbReference type="NCBI Taxonomy" id="1801733"/>
    <lineage>
        <taxon>Bacteria</taxon>
        <taxon>Candidatus Nomuraibacteriota</taxon>
    </lineage>
</organism>
<feature type="coiled-coil region" evidence="1">
    <location>
        <begin position="181"/>
        <end position="280"/>
    </location>
</feature>
<proteinExistence type="predicted"/>
<dbReference type="EMBL" id="MFTJ01000058">
    <property type="protein sequence ID" value="OGI64095.1"/>
    <property type="molecule type" value="Genomic_DNA"/>
</dbReference>
<evidence type="ECO:0000256" key="2">
    <source>
        <dbReference type="SAM" id="MobiDB-lite"/>
    </source>
</evidence>